<dbReference type="EC" id="2.3.1.225" evidence="7"/>
<comment type="subcellular location">
    <subcellularLocation>
        <location evidence="1">Membrane</location>
        <topology evidence="1">Multi-pass membrane protein</topology>
    </subcellularLocation>
</comment>
<proteinExistence type="inferred from homology"/>
<comment type="similarity">
    <text evidence="7">Belongs to the DHHC palmitoyltransferase family.</text>
</comment>
<feature type="transmembrane region" description="Helical" evidence="7">
    <location>
        <begin position="152"/>
        <end position="172"/>
    </location>
</feature>
<dbReference type="InterPro" id="IPR001594">
    <property type="entry name" value="Palmitoyltrfase_DHHC"/>
</dbReference>
<evidence type="ECO:0000256" key="3">
    <source>
        <dbReference type="ARBA" id="ARBA00022692"/>
    </source>
</evidence>
<sequence>MRFIGRLWSSTRFKRDWCVQDSCGIACAIITWILLAFGEFAVLTVLISYSSGSVLHSLIHGVVFHVLLFLAFTSHLKTMLTDPGAVPKGNASEENIQRMRLFHGQPFYRCAKCYSIKPERAHHCSICQRCIRKMDHHCPWVNNCVGESNQKFFVLFAFYIALLSVHAIYWAISKFLFCFEMEWKGCSNFSPTATTVILIVLLCEAIFFSIFTIIIFCMQMYAIYTDETTIEQLKHERRMGKVRNSHLSSLKAVFGDNVSLEWLNPLVVPFRAIKRINAACYEHCIFGGEWSGFMAHSSGPAPPSHFLDHPGLERLFTPKINVCVERHRFRKRCQLPGETVDRYLATLREMVPLCSFGQLEDEIIRDQLIEVSALLSNYSVESAEKSVILCKYVILIRDGSRAKLYIPCQVLMLLIRTEFTCRTEPVRRMEEVDGVSYMQPTIASSEKNMNRVMKRRSQLSNNLPGKVHLVCEPSKGREVLAICDSM</sequence>
<feature type="transmembrane region" description="Helical" evidence="7">
    <location>
        <begin position="192"/>
        <end position="217"/>
    </location>
</feature>
<evidence type="ECO:0000259" key="8">
    <source>
        <dbReference type="Pfam" id="PF01529"/>
    </source>
</evidence>
<organism evidence="9 10">
    <name type="scientific">Trichuris muris</name>
    <name type="common">Mouse whipworm</name>
    <dbReference type="NCBI Taxonomy" id="70415"/>
    <lineage>
        <taxon>Eukaryota</taxon>
        <taxon>Metazoa</taxon>
        <taxon>Ecdysozoa</taxon>
        <taxon>Nematoda</taxon>
        <taxon>Enoplea</taxon>
        <taxon>Dorylaimia</taxon>
        <taxon>Trichinellida</taxon>
        <taxon>Trichuridae</taxon>
        <taxon>Trichuris</taxon>
    </lineage>
</organism>
<keyword evidence="2 7" id="KW-0808">Transferase</keyword>
<dbReference type="WBParaSite" id="TMUE_1000004654.1">
    <property type="protein sequence ID" value="TMUE_1000004654.1"/>
    <property type="gene ID" value="WBGene00295177"/>
</dbReference>
<evidence type="ECO:0000256" key="2">
    <source>
        <dbReference type="ARBA" id="ARBA00022679"/>
    </source>
</evidence>
<feature type="transmembrane region" description="Helical" evidence="7">
    <location>
        <begin position="53"/>
        <end position="72"/>
    </location>
</feature>
<keyword evidence="4 7" id="KW-1133">Transmembrane helix</keyword>
<accession>A0A5S6QBS8</accession>
<keyword evidence="3 7" id="KW-0812">Transmembrane</keyword>
<evidence type="ECO:0000256" key="7">
    <source>
        <dbReference type="RuleBase" id="RU079119"/>
    </source>
</evidence>
<dbReference type="AlphaFoldDB" id="A0A5S6QBS8"/>
<protein>
    <recommendedName>
        <fullName evidence="7">Palmitoyltransferase</fullName>
        <ecNumber evidence="7">2.3.1.225</ecNumber>
    </recommendedName>
</protein>
<comment type="domain">
    <text evidence="7">The DHHC domain is required for palmitoyltransferase activity.</text>
</comment>
<dbReference type="Proteomes" id="UP000046395">
    <property type="component" value="Unassembled WGS sequence"/>
</dbReference>
<reference evidence="10" key="1">
    <citation type="submission" date="2019-12" db="UniProtKB">
        <authorList>
            <consortium name="WormBaseParasite"/>
        </authorList>
    </citation>
    <scope>IDENTIFICATION</scope>
</reference>
<dbReference type="GO" id="GO:0016020">
    <property type="term" value="C:membrane"/>
    <property type="evidence" value="ECO:0007669"/>
    <property type="project" value="UniProtKB-SubCell"/>
</dbReference>
<dbReference type="STRING" id="70415.A0A5S6QBS8"/>
<evidence type="ECO:0000313" key="10">
    <source>
        <dbReference type="WBParaSite" id="TMUE_1000004654.1"/>
    </source>
</evidence>
<dbReference type="PROSITE" id="PS50216">
    <property type="entry name" value="DHHC"/>
    <property type="match status" value="1"/>
</dbReference>
<dbReference type="Pfam" id="PF01529">
    <property type="entry name" value="DHHC"/>
    <property type="match status" value="1"/>
</dbReference>
<feature type="domain" description="Palmitoyltransferase DHHC" evidence="8">
    <location>
        <begin position="110"/>
        <end position="235"/>
    </location>
</feature>
<evidence type="ECO:0000256" key="4">
    <source>
        <dbReference type="ARBA" id="ARBA00022989"/>
    </source>
</evidence>
<keyword evidence="9" id="KW-1185">Reference proteome</keyword>
<dbReference type="InterPro" id="IPR039859">
    <property type="entry name" value="PFA4/ZDH16/20/ERF2-like"/>
</dbReference>
<dbReference type="GO" id="GO:0019706">
    <property type="term" value="F:protein-cysteine S-palmitoyltransferase activity"/>
    <property type="evidence" value="ECO:0007669"/>
    <property type="project" value="UniProtKB-EC"/>
</dbReference>
<evidence type="ECO:0000256" key="6">
    <source>
        <dbReference type="ARBA" id="ARBA00023315"/>
    </source>
</evidence>
<evidence type="ECO:0000313" key="9">
    <source>
        <dbReference type="Proteomes" id="UP000046395"/>
    </source>
</evidence>
<evidence type="ECO:0000256" key="5">
    <source>
        <dbReference type="ARBA" id="ARBA00023136"/>
    </source>
</evidence>
<name>A0A5S6QBS8_TRIMR</name>
<evidence type="ECO:0000256" key="1">
    <source>
        <dbReference type="ARBA" id="ARBA00004141"/>
    </source>
</evidence>
<feature type="transmembrane region" description="Helical" evidence="7">
    <location>
        <begin position="21"/>
        <end position="47"/>
    </location>
</feature>
<keyword evidence="6 7" id="KW-0012">Acyltransferase</keyword>
<comment type="catalytic activity">
    <reaction evidence="7">
        <text>L-cysteinyl-[protein] + hexadecanoyl-CoA = S-hexadecanoyl-L-cysteinyl-[protein] + CoA</text>
        <dbReference type="Rhea" id="RHEA:36683"/>
        <dbReference type="Rhea" id="RHEA-COMP:10131"/>
        <dbReference type="Rhea" id="RHEA-COMP:11032"/>
        <dbReference type="ChEBI" id="CHEBI:29950"/>
        <dbReference type="ChEBI" id="CHEBI:57287"/>
        <dbReference type="ChEBI" id="CHEBI:57379"/>
        <dbReference type="ChEBI" id="CHEBI:74151"/>
        <dbReference type="EC" id="2.3.1.225"/>
    </reaction>
</comment>
<dbReference type="PANTHER" id="PTHR12246">
    <property type="entry name" value="PALMITOYLTRANSFERASE ZDHHC16"/>
    <property type="match status" value="1"/>
</dbReference>
<keyword evidence="5 7" id="KW-0472">Membrane</keyword>